<accession>A0A366GSX3</accession>
<evidence type="ECO:0000313" key="1">
    <source>
        <dbReference type="EMBL" id="RBP29744.1"/>
    </source>
</evidence>
<comment type="caution">
    <text evidence="1">The sequence shown here is derived from an EMBL/GenBank/DDBJ whole genome shotgun (WGS) entry which is preliminary data.</text>
</comment>
<dbReference type="OrthoDB" id="6370222at2"/>
<dbReference type="EMBL" id="QNRO01000009">
    <property type="protein sequence ID" value="RBP29744.1"/>
    <property type="molecule type" value="Genomic_DNA"/>
</dbReference>
<dbReference type="RefSeq" id="WP_113862713.1">
    <property type="nucleotide sequence ID" value="NZ_QNRO01000009.1"/>
</dbReference>
<proteinExistence type="predicted"/>
<sequence length="82" mass="9534">MDKPASPEKPIRRAVKLDHHDSVRSHVRERISSEVEHLERRIASLRMSRAPHADILISTYQRLLDRKKGFLQSWNLKDGGPL</sequence>
<dbReference type="Proteomes" id="UP000252995">
    <property type="component" value="Unassembled WGS sequence"/>
</dbReference>
<organism evidence="1 2">
    <name type="scientific">Marinobacter pelagius</name>
    <dbReference type="NCBI Taxonomy" id="379482"/>
    <lineage>
        <taxon>Bacteria</taxon>
        <taxon>Pseudomonadati</taxon>
        <taxon>Pseudomonadota</taxon>
        <taxon>Gammaproteobacteria</taxon>
        <taxon>Pseudomonadales</taxon>
        <taxon>Marinobacteraceae</taxon>
        <taxon>Marinobacter</taxon>
    </lineage>
</organism>
<reference evidence="1 2" key="1">
    <citation type="submission" date="2018-06" db="EMBL/GenBank/DDBJ databases">
        <title>Freshwater and sediment microbial communities from various areas in North America, analyzing microbe dynamics in response to fracking.</title>
        <authorList>
            <person name="Lamendella R."/>
        </authorList>
    </citation>
    <scope>NUCLEOTIDE SEQUENCE [LARGE SCALE GENOMIC DNA]</scope>
    <source>
        <strain evidence="1 2">114J</strain>
    </source>
</reference>
<dbReference type="AlphaFoldDB" id="A0A366GSX3"/>
<protein>
    <submittedName>
        <fullName evidence="1">Uncharacterized protein</fullName>
    </submittedName>
</protein>
<gene>
    <name evidence="1" type="ORF">DET50_10994</name>
</gene>
<evidence type="ECO:0000313" key="2">
    <source>
        <dbReference type="Proteomes" id="UP000252995"/>
    </source>
</evidence>
<name>A0A366GSX3_9GAMM</name>